<keyword evidence="2" id="KW-1185">Reference proteome</keyword>
<evidence type="ECO:0000313" key="2">
    <source>
        <dbReference type="Proteomes" id="UP000694844"/>
    </source>
</evidence>
<evidence type="ECO:0000313" key="3">
    <source>
        <dbReference type="RefSeq" id="XP_022293417.1"/>
    </source>
</evidence>
<feature type="region of interest" description="Disordered" evidence="1">
    <location>
        <begin position="1"/>
        <end position="86"/>
    </location>
</feature>
<accession>A0A8B8APG9</accession>
<dbReference type="KEGG" id="cvn:111104015"/>
<evidence type="ECO:0000256" key="1">
    <source>
        <dbReference type="SAM" id="MobiDB-lite"/>
    </source>
</evidence>
<feature type="compositionally biased region" description="Acidic residues" evidence="1">
    <location>
        <begin position="138"/>
        <end position="157"/>
    </location>
</feature>
<dbReference type="AlphaFoldDB" id="A0A8B8APG9"/>
<name>A0A8B8APG9_CRAVI</name>
<proteinExistence type="predicted"/>
<dbReference type="Proteomes" id="UP000694844">
    <property type="component" value="Chromosome 7"/>
</dbReference>
<dbReference type="RefSeq" id="XP_022293417.1">
    <property type="nucleotide sequence ID" value="XM_022437709.1"/>
</dbReference>
<feature type="region of interest" description="Disordered" evidence="1">
    <location>
        <begin position="115"/>
        <end position="164"/>
    </location>
</feature>
<dbReference type="GeneID" id="111104015"/>
<dbReference type="RefSeq" id="XP_022293418.1">
    <property type="nucleotide sequence ID" value="XM_022437710.1"/>
</dbReference>
<sequence>MEPRSNEEEPTNATPSAYDSENDEPPPHHGVQAAPENDEPPLTTALTEVSIPCQPPLGKPKGVQASLRPPQRTRRIQVSMSTDSTVQTVSTAVQCSSLSDGIPLRVAAGLVVPEPVPHDLAADSDIEDEDPPTHEPDPDFDPMAEDSDSDEEPEEESVGAYPLRISASPRKSVISWCPRRYRPSCCSIVIFVASSARPQCSSQGEQ</sequence>
<gene>
    <name evidence="3 4" type="primary">LOC111104015</name>
</gene>
<organism evidence="2 3">
    <name type="scientific">Crassostrea virginica</name>
    <name type="common">Eastern oyster</name>
    <dbReference type="NCBI Taxonomy" id="6565"/>
    <lineage>
        <taxon>Eukaryota</taxon>
        <taxon>Metazoa</taxon>
        <taxon>Spiralia</taxon>
        <taxon>Lophotrochozoa</taxon>
        <taxon>Mollusca</taxon>
        <taxon>Bivalvia</taxon>
        <taxon>Autobranchia</taxon>
        <taxon>Pteriomorphia</taxon>
        <taxon>Ostreida</taxon>
        <taxon>Ostreoidea</taxon>
        <taxon>Ostreidae</taxon>
        <taxon>Crassostrea</taxon>
    </lineage>
</organism>
<protein>
    <submittedName>
        <fullName evidence="3 4">Uncharacterized protein LOC111104015</fullName>
    </submittedName>
</protein>
<evidence type="ECO:0000313" key="4">
    <source>
        <dbReference type="RefSeq" id="XP_022293418.1"/>
    </source>
</evidence>
<feature type="compositionally biased region" description="Polar residues" evidence="1">
    <location>
        <begin position="76"/>
        <end position="86"/>
    </location>
</feature>
<reference evidence="3 4" key="1">
    <citation type="submission" date="2025-04" db="UniProtKB">
        <authorList>
            <consortium name="RefSeq"/>
        </authorList>
    </citation>
    <scope>IDENTIFICATION</scope>
    <source>
        <tissue evidence="3 4">Whole sample</tissue>
    </source>
</reference>